<evidence type="ECO:0000313" key="5">
    <source>
        <dbReference type="EMBL" id="KAB2816241.1"/>
    </source>
</evidence>
<dbReference type="Gene3D" id="1.20.1420.20">
    <property type="entry name" value="M75 peptidase, HXXE motif"/>
    <property type="match status" value="1"/>
</dbReference>
<keyword evidence="2 3" id="KW-0732">Signal</keyword>
<evidence type="ECO:0000259" key="4">
    <source>
        <dbReference type="Pfam" id="PF09375"/>
    </source>
</evidence>
<dbReference type="AlphaFoldDB" id="A0A6L3ZEI3"/>
<dbReference type="InterPro" id="IPR034984">
    <property type="entry name" value="Imelysin-like_IPPA"/>
</dbReference>
<name>A0A6L3ZEI3_9FLAO</name>
<dbReference type="RefSeq" id="WP_151693669.1">
    <property type="nucleotide sequence ID" value="NZ_BMGX01000001.1"/>
</dbReference>
<dbReference type="EMBL" id="WBVQ01000002">
    <property type="protein sequence ID" value="KAB2816241.1"/>
    <property type="molecule type" value="Genomic_DNA"/>
</dbReference>
<dbReference type="Pfam" id="PF09375">
    <property type="entry name" value="Peptidase_M75"/>
    <property type="match status" value="1"/>
</dbReference>
<gene>
    <name evidence="5" type="ORF">F8C82_11175</name>
</gene>
<protein>
    <submittedName>
        <fullName evidence="5">Imelysin family protein</fullName>
    </submittedName>
</protein>
<evidence type="ECO:0000256" key="1">
    <source>
        <dbReference type="ARBA" id="ARBA00004196"/>
    </source>
</evidence>
<sequence>MRISRIILLSIGLALFTACGKDGGQSNPDNFDRSAVIENTVDHLILPSYGDLIDEMMALESAFSTYKDETTASNKDALKTAWLNAYLAWQDAALWNFGPAESQGLMTAMNIYPTDTAQIVSNINGTYDLNSIAQIDAQGFPALEYMLFGNFDLTQANALLYFEAVVMRMKDKALNTANQWASVKNDFINSTGTDQGSALGQLFNSTFLPYLEVHQREAKFGIPGGQRTGQPDPSKVECRYARVYSKQLALRAFQAYRRAWLGMSHTDHNAGPSVMDYVAYMDNRNGTSLETKLQDQLDGIELAIDGLDDDFYVIAQSNPQLLNDVWAQYQLMVFTIKTEISSALNVTISYVDSDGD</sequence>
<reference evidence="5 6" key="1">
    <citation type="submission" date="2019-10" db="EMBL/GenBank/DDBJ databases">
        <title>Genome sequence of Phaeocystidibacter marisrubri JCM30614 (type strain).</title>
        <authorList>
            <person name="Bowman J.P."/>
        </authorList>
    </citation>
    <scope>NUCLEOTIDE SEQUENCE [LARGE SCALE GENOMIC DNA]</scope>
    <source>
        <strain evidence="5 6">JCM 30614</strain>
    </source>
</reference>
<dbReference type="OrthoDB" id="650514at2"/>
<dbReference type="InterPro" id="IPR018976">
    <property type="entry name" value="Imelysin-like"/>
</dbReference>
<dbReference type="Proteomes" id="UP000484164">
    <property type="component" value="Unassembled WGS sequence"/>
</dbReference>
<comment type="subcellular location">
    <subcellularLocation>
        <location evidence="1">Cell envelope</location>
    </subcellularLocation>
</comment>
<evidence type="ECO:0000256" key="3">
    <source>
        <dbReference type="SAM" id="SignalP"/>
    </source>
</evidence>
<keyword evidence="6" id="KW-1185">Reference proteome</keyword>
<dbReference type="InterPro" id="IPR038352">
    <property type="entry name" value="Imelysin_sf"/>
</dbReference>
<evidence type="ECO:0000256" key="2">
    <source>
        <dbReference type="ARBA" id="ARBA00022729"/>
    </source>
</evidence>
<dbReference type="PROSITE" id="PS51257">
    <property type="entry name" value="PROKAR_LIPOPROTEIN"/>
    <property type="match status" value="1"/>
</dbReference>
<feature type="signal peptide" evidence="3">
    <location>
        <begin position="1"/>
        <end position="20"/>
    </location>
</feature>
<organism evidence="5 6">
    <name type="scientific">Phaeocystidibacter marisrubri</name>
    <dbReference type="NCBI Taxonomy" id="1577780"/>
    <lineage>
        <taxon>Bacteria</taxon>
        <taxon>Pseudomonadati</taxon>
        <taxon>Bacteroidota</taxon>
        <taxon>Flavobacteriia</taxon>
        <taxon>Flavobacteriales</taxon>
        <taxon>Phaeocystidibacteraceae</taxon>
        <taxon>Phaeocystidibacter</taxon>
    </lineage>
</organism>
<feature type="domain" description="Imelysin-like" evidence="4">
    <location>
        <begin position="45"/>
        <end position="311"/>
    </location>
</feature>
<comment type="caution">
    <text evidence="5">The sequence shown here is derived from an EMBL/GenBank/DDBJ whole genome shotgun (WGS) entry which is preliminary data.</text>
</comment>
<evidence type="ECO:0000313" key="6">
    <source>
        <dbReference type="Proteomes" id="UP000484164"/>
    </source>
</evidence>
<dbReference type="CDD" id="cd14659">
    <property type="entry name" value="Imelysin-like_IPPA"/>
    <property type="match status" value="1"/>
</dbReference>
<proteinExistence type="predicted"/>
<feature type="chain" id="PRO_5027050544" evidence="3">
    <location>
        <begin position="21"/>
        <end position="356"/>
    </location>
</feature>
<dbReference type="GO" id="GO:0030313">
    <property type="term" value="C:cell envelope"/>
    <property type="evidence" value="ECO:0007669"/>
    <property type="project" value="UniProtKB-SubCell"/>
</dbReference>
<accession>A0A6L3ZEI3</accession>